<name>A0A9X0XED2_9BURK</name>
<feature type="transmembrane region" description="Helical" evidence="7">
    <location>
        <begin position="82"/>
        <end position="101"/>
    </location>
</feature>
<dbReference type="GO" id="GO:0015031">
    <property type="term" value="P:protein transport"/>
    <property type="evidence" value="ECO:0007669"/>
    <property type="project" value="UniProtKB-KW"/>
</dbReference>
<sequence length="237" mass="25811">MLRHLSALGRSVFAPGLSAADAAAPAPGRAQRLLPRPGGTPLERRLNRLAWGWWVLAGVLVFVGWWVKHRGLLAELHRGDPSGISLGILALTVIVSVWAGLRMHRLAAEARPDSPWRLAYRADRAEQVPETSQRLAERTHGPHETAWWFASAAIKLGLLGTVVGFIIMATQIANSKVFELAEIQALLQQMTAGMAIALYTTLVGLIANLWMGFLLLVLDRSADALAADILREPGRET</sequence>
<proteinExistence type="inferred from homology"/>
<feature type="signal peptide" evidence="8">
    <location>
        <begin position="1"/>
        <end position="19"/>
    </location>
</feature>
<accession>A0A9X0XED2</accession>
<evidence type="ECO:0000256" key="4">
    <source>
        <dbReference type="ARBA" id="ARBA00022989"/>
    </source>
</evidence>
<feature type="transmembrane region" description="Helical" evidence="7">
    <location>
        <begin position="192"/>
        <end position="218"/>
    </location>
</feature>
<evidence type="ECO:0000259" key="9">
    <source>
        <dbReference type="Pfam" id="PF01618"/>
    </source>
</evidence>
<feature type="transmembrane region" description="Helical" evidence="7">
    <location>
        <begin position="49"/>
        <end position="67"/>
    </location>
</feature>
<keyword evidence="11" id="KW-1185">Reference proteome</keyword>
<organism evidence="10 11">
    <name type="scientific">Aquariibacter lacus</name>
    <dbReference type="NCBI Taxonomy" id="2801332"/>
    <lineage>
        <taxon>Bacteria</taxon>
        <taxon>Pseudomonadati</taxon>
        <taxon>Pseudomonadota</taxon>
        <taxon>Betaproteobacteria</taxon>
        <taxon>Burkholderiales</taxon>
        <taxon>Sphaerotilaceae</taxon>
        <taxon>Aquariibacter</taxon>
    </lineage>
</organism>
<keyword evidence="3 7" id="KW-0812">Transmembrane</keyword>
<dbReference type="EMBL" id="JAERRA010000002">
    <property type="protein sequence ID" value="MBL0720344.1"/>
    <property type="molecule type" value="Genomic_DNA"/>
</dbReference>
<evidence type="ECO:0000313" key="11">
    <source>
        <dbReference type="Proteomes" id="UP000643207"/>
    </source>
</evidence>
<evidence type="ECO:0000313" key="10">
    <source>
        <dbReference type="EMBL" id="MBL0720344.1"/>
    </source>
</evidence>
<dbReference type="RefSeq" id="WP_201826701.1">
    <property type="nucleotide sequence ID" value="NZ_JAERRA010000002.1"/>
</dbReference>
<evidence type="ECO:0000256" key="5">
    <source>
        <dbReference type="ARBA" id="ARBA00023136"/>
    </source>
</evidence>
<feature type="domain" description="MotA/TolQ/ExbB proton channel" evidence="9">
    <location>
        <begin position="141"/>
        <end position="224"/>
    </location>
</feature>
<keyword evidence="5 7" id="KW-0472">Membrane</keyword>
<evidence type="ECO:0000256" key="6">
    <source>
        <dbReference type="RuleBase" id="RU004057"/>
    </source>
</evidence>
<dbReference type="Proteomes" id="UP000643207">
    <property type="component" value="Unassembled WGS sequence"/>
</dbReference>
<dbReference type="GO" id="GO:0005886">
    <property type="term" value="C:plasma membrane"/>
    <property type="evidence" value="ECO:0007669"/>
    <property type="project" value="UniProtKB-SubCell"/>
</dbReference>
<protein>
    <submittedName>
        <fullName evidence="10">MotA/TolQ/ExbB proton channel family protein</fullName>
    </submittedName>
</protein>
<evidence type="ECO:0000256" key="3">
    <source>
        <dbReference type="ARBA" id="ARBA00022692"/>
    </source>
</evidence>
<feature type="transmembrane region" description="Helical" evidence="7">
    <location>
        <begin position="147"/>
        <end position="172"/>
    </location>
</feature>
<evidence type="ECO:0000256" key="7">
    <source>
        <dbReference type="SAM" id="Phobius"/>
    </source>
</evidence>
<dbReference type="Pfam" id="PF01618">
    <property type="entry name" value="MotA_ExbB"/>
    <property type="match status" value="1"/>
</dbReference>
<reference evidence="10 11" key="1">
    <citation type="submission" date="2021-01" db="EMBL/GenBank/DDBJ databases">
        <title>Piscinibacter sp. Jin2 Genome sequencing and assembly.</title>
        <authorList>
            <person name="Kim I."/>
        </authorList>
    </citation>
    <scope>NUCLEOTIDE SEQUENCE [LARGE SCALE GENOMIC DNA]</scope>
    <source>
        <strain evidence="10 11">Jin2</strain>
    </source>
</reference>
<feature type="chain" id="PRO_5040858482" evidence="8">
    <location>
        <begin position="20"/>
        <end position="237"/>
    </location>
</feature>
<keyword evidence="4 7" id="KW-1133">Transmembrane helix</keyword>
<comment type="caution">
    <text evidence="10">The sequence shown here is derived from an EMBL/GenBank/DDBJ whole genome shotgun (WGS) entry which is preliminary data.</text>
</comment>
<keyword evidence="2" id="KW-1003">Cell membrane</keyword>
<comment type="subcellular location">
    <subcellularLocation>
        <location evidence="1">Cell membrane</location>
        <topology evidence="1">Multi-pass membrane protein</topology>
    </subcellularLocation>
    <subcellularLocation>
        <location evidence="6">Membrane</location>
        <topology evidence="6">Multi-pass membrane protein</topology>
    </subcellularLocation>
</comment>
<keyword evidence="6" id="KW-0653">Protein transport</keyword>
<dbReference type="InterPro" id="IPR002898">
    <property type="entry name" value="MotA_ExbB_proton_chnl"/>
</dbReference>
<evidence type="ECO:0000256" key="2">
    <source>
        <dbReference type="ARBA" id="ARBA00022475"/>
    </source>
</evidence>
<keyword evidence="8" id="KW-0732">Signal</keyword>
<keyword evidence="6" id="KW-0813">Transport</keyword>
<dbReference type="AlphaFoldDB" id="A0A9X0XED2"/>
<comment type="similarity">
    <text evidence="6">Belongs to the exbB/tolQ family.</text>
</comment>
<evidence type="ECO:0000256" key="8">
    <source>
        <dbReference type="SAM" id="SignalP"/>
    </source>
</evidence>
<gene>
    <name evidence="10" type="ORF">JI742_10645</name>
</gene>
<evidence type="ECO:0000256" key="1">
    <source>
        <dbReference type="ARBA" id="ARBA00004651"/>
    </source>
</evidence>